<dbReference type="EMBL" id="JABSTQ010009747">
    <property type="protein sequence ID" value="KAG0426203.1"/>
    <property type="molecule type" value="Genomic_DNA"/>
</dbReference>
<organism evidence="1 2">
    <name type="scientific">Ixodes persulcatus</name>
    <name type="common">Taiga tick</name>
    <dbReference type="NCBI Taxonomy" id="34615"/>
    <lineage>
        <taxon>Eukaryota</taxon>
        <taxon>Metazoa</taxon>
        <taxon>Ecdysozoa</taxon>
        <taxon>Arthropoda</taxon>
        <taxon>Chelicerata</taxon>
        <taxon>Arachnida</taxon>
        <taxon>Acari</taxon>
        <taxon>Parasitiformes</taxon>
        <taxon>Ixodida</taxon>
        <taxon>Ixodoidea</taxon>
        <taxon>Ixodidae</taxon>
        <taxon>Ixodinae</taxon>
        <taxon>Ixodes</taxon>
    </lineage>
</organism>
<gene>
    <name evidence="1" type="ORF">HPB47_026693</name>
</gene>
<evidence type="ECO:0000313" key="1">
    <source>
        <dbReference type="EMBL" id="KAG0426203.1"/>
    </source>
</evidence>
<proteinExistence type="predicted"/>
<protein>
    <submittedName>
        <fullName evidence="1">Uncharacterized protein</fullName>
    </submittedName>
</protein>
<evidence type="ECO:0000313" key="2">
    <source>
        <dbReference type="Proteomes" id="UP000805193"/>
    </source>
</evidence>
<reference evidence="1 2" key="1">
    <citation type="journal article" date="2020" name="Cell">
        <title>Large-Scale Comparative Analyses of Tick Genomes Elucidate Their Genetic Diversity and Vector Capacities.</title>
        <authorList>
            <consortium name="Tick Genome and Microbiome Consortium (TIGMIC)"/>
            <person name="Jia N."/>
            <person name="Wang J."/>
            <person name="Shi W."/>
            <person name="Du L."/>
            <person name="Sun Y."/>
            <person name="Zhan W."/>
            <person name="Jiang J.F."/>
            <person name="Wang Q."/>
            <person name="Zhang B."/>
            <person name="Ji P."/>
            <person name="Bell-Sakyi L."/>
            <person name="Cui X.M."/>
            <person name="Yuan T.T."/>
            <person name="Jiang B.G."/>
            <person name="Yang W.F."/>
            <person name="Lam T.T."/>
            <person name="Chang Q.C."/>
            <person name="Ding S.J."/>
            <person name="Wang X.J."/>
            <person name="Zhu J.G."/>
            <person name="Ruan X.D."/>
            <person name="Zhao L."/>
            <person name="Wei J.T."/>
            <person name="Ye R.Z."/>
            <person name="Que T.C."/>
            <person name="Du C.H."/>
            <person name="Zhou Y.H."/>
            <person name="Cheng J.X."/>
            <person name="Dai P.F."/>
            <person name="Guo W.B."/>
            <person name="Han X.H."/>
            <person name="Huang E.J."/>
            <person name="Li L.F."/>
            <person name="Wei W."/>
            <person name="Gao Y.C."/>
            <person name="Liu J.Z."/>
            <person name="Shao H.Z."/>
            <person name="Wang X."/>
            <person name="Wang C.C."/>
            <person name="Yang T.C."/>
            <person name="Huo Q.B."/>
            <person name="Li W."/>
            <person name="Chen H.Y."/>
            <person name="Chen S.E."/>
            <person name="Zhou L.G."/>
            <person name="Ni X.B."/>
            <person name="Tian J.H."/>
            <person name="Sheng Y."/>
            <person name="Liu T."/>
            <person name="Pan Y.S."/>
            <person name="Xia L.Y."/>
            <person name="Li J."/>
            <person name="Zhao F."/>
            <person name="Cao W.C."/>
        </authorList>
    </citation>
    <scope>NUCLEOTIDE SEQUENCE [LARGE SCALE GENOMIC DNA]</scope>
    <source>
        <strain evidence="1">Iper-2018</strain>
    </source>
</reference>
<name>A0AC60PY33_IXOPE</name>
<sequence>MAAPARRATTSAPLAPSQSPVNLVTASTAHPIVQTAAVTQGPAPWAPTAPVSAAPITPANAAPAPASAIPEPPAVVPAAAVAPVVAPKSPRGLDDSTPPLSFWSPAAETAAAQQAFERLLDRARKNRDGSARLVSFKYTLWAVVALIVFVTVVGVILLYRATAKQRARTTAPAHIGYKHHQVGISTPDDSFREALVPSTVPTNDTKPSGAPLVENITDDADAGVGGPGTATDRISDEVTDEI</sequence>
<accession>A0AC60PY33</accession>
<dbReference type="Proteomes" id="UP000805193">
    <property type="component" value="Unassembled WGS sequence"/>
</dbReference>
<comment type="caution">
    <text evidence="1">The sequence shown here is derived from an EMBL/GenBank/DDBJ whole genome shotgun (WGS) entry which is preliminary data.</text>
</comment>
<keyword evidence="2" id="KW-1185">Reference proteome</keyword>